<evidence type="ECO:0000313" key="3">
    <source>
        <dbReference type="Proteomes" id="UP000828390"/>
    </source>
</evidence>
<proteinExistence type="predicted"/>
<feature type="region of interest" description="Disordered" evidence="1">
    <location>
        <begin position="26"/>
        <end position="57"/>
    </location>
</feature>
<organism evidence="2 3">
    <name type="scientific">Dreissena polymorpha</name>
    <name type="common">Zebra mussel</name>
    <name type="synonym">Mytilus polymorpha</name>
    <dbReference type="NCBI Taxonomy" id="45954"/>
    <lineage>
        <taxon>Eukaryota</taxon>
        <taxon>Metazoa</taxon>
        <taxon>Spiralia</taxon>
        <taxon>Lophotrochozoa</taxon>
        <taxon>Mollusca</taxon>
        <taxon>Bivalvia</taxon>
        <taxon>Autobranchia</taxon>
        <taxon>Heteroconchia</taxon>
        <taxon>Euheterodonta</taxon>
        <taxon>Imparidentia</taxon>
        <taxon>Neoheterodontei</taxon>
        <taxon>Myida</taxon>
        <taxon>Dreissenoidea</taxon>
        <taxon>Dreissenidae</taxon>
        <taxon>Dreissena</taxon>
    </lineage>
</organism>
<dbReference type="EMBL" id="JAIWYP010000001">
    <property type="protein sequence ID" value="KAH3881236.1"/>
    <property type="molecule type" value="Genomic_DNA"/>
</dbReference>
<reference evidence="2" key="2">
    <citation type="submission" date="2020-11" db="EMBL/GenBank/DDBJ databases">
        <authorList>
            <person name="McCartney M.A."/>
            <person name="Auch B."/>
            <person name="Kono T."/>
            <person name="Mallez S."/>
            <person name="Becker A."/>
            <person name="Gohl D.M."/>
            <person name="Silverstein K.A.T."/>
            <person name="Koren S."/>
            <person name="Bechman K.B."/>
            <person name="Herman A."/>
            <person name="Abrahante J.E."/>
            <person name="Garbe J."/>
        </authorList>
    </citation>
    <scope>NUCLEOTIDE SEQUENCE</scope>
    <source>
        <strain evidence="2">Duluth1</strain>
        <tissue evidence="2">Whole animal</tissue>
    </source>
</reference>
<dbReference type="AlphaFoldDB" id="A0A9D4RTM4"/>
<keyword evidence="3" id="KW-1185">Reference proteome</keyword>
<dbReference type="Proteomes" id="UP000828390">
    <property type="component" value="Unassembled WGS sequence"/>
</dbReference>
<accession>A0A9D4RTM4</accession>
<evidence type="ECO:0000313" key="2">
    <source>
        <dbReference type="EMBL" id="KAH3881236.1"/>
    </source>
</evidence>
<comment type="caution">
    <text evidence="2">The sequence shown here is derived from an EMBL/GenBank/DDBJ whole genome shotgun (WGS) entry which is preliminary data.</text>
</comment>
<gene>
    <name evidence="2" type="ORF">DPMN_005159</name>
</gene>
<protein>
    <submittedName>
        <fullName evidence="2">Uncharacterized protein</fullName>
    </submittedName>
</protein>
<evidence type="ECO:0000256" key="1">
    <source>
        <dbReference type="SAM" id="MobiDB-lite"/>
    </source>
</evidence>
<feature type="compositionally biased region" description="Basic and acidic residues" evidence="1">
    <location>
        <begin position="26"/>
        <end position="44"/>
    </location>
</feature>
<reference evidence="2" key="1">
    <citation type="journal article" date="2019" name="bioRxiv">
        <title>The Genome of the Zebra Mussel, Dreissena polymorpha: A Resource for Invasive Species Research.</title>
        <authorList>
            <person name="McCartney M.A."/>
            <person name="Auch B."/>
            <person name="Kono T."/>
            <person name="Mallez S."/>
            <person name="Zhang Y."/>
            <person name="Obille A."/>
            <person name="Becker A."/>
            <person name="Abrahante J.E."/>
            <person name="Garbe J."/>
            <person name="Badalamenti J.P."/>
            <person name="Herman A."/>
            <person name="Mangelson H."/>
            <person name="Liachko I."/>
            <person name="Sullivan S."/>
            <person name="Sone E.D."/>
            <person name="Koren S."/>
            <person name="Silverstein K.A.T."/>
            <person name="Beckman K.B."/>
            <person name="Gohl D.M."/>
        </authorList>
    </citation>
    <scope>NUCLEOTIDE SEQUENCE</scope>
    <source>
        <strain evidence="2">Duluth1</strain>
        <tissue evidence="2">Whole animal</tissue>
    </source>
</reference>
<name>A0A9D4RTM4_DREPO</name>
<feature type="compositionally biased region" description="Polar residues" evidence="1">
    <location>
        <begin position="46"/>
        <end position="57"/>
    </location>
</feature>
<sequence>MSPTFKVTSSILKMTSDFKLMTSPEWQHERARANEMKVRTEKSKIMANSTTNTSSEITLNGEKLEEVTSFKYSGASMSKDGTSTADQ</sequence>